<dbReference type="AlphaFoldDB" id="A0A0E2Z4U7"/>
<dbReference type="PANTHER" id="PTHR46797">
    <property type="entry name" value="HTH-TYPE TRANSCRIPTIONAL REGULATOR"/>
    <property type="match status" value="1"/>
</dbReference>
<dbReference type="InterPro" id="IPR001387">
    <property type="entry name" value="Cro/C1-type_HTH"/>
</dbReference>
<dbReference type="InterPro" id="IPR010982">
    <property type="entry name" value="Lambda_DNA-bd_dom_sf"/>
</dbReference>
<dbReference type="OrthoDB" id="129597at2"/>
<evidence type="ECO:0000259" key="2">
    <source>
        <dbReference type="PROSITE" id="PS50943"/>
    </source>
</evidence>
<keyword evidence="1" id="KW-0238">DNA-binding</keyword>
<protein>
    <submittedName>
        <fullName evidence="3">XRE family transcriptional regulator</fullName>
    </submittedName>
</protein>
<dbReference type="PANTHER" id="PTHR46797:SF1">
    <property type="entry name" value="METHYLPHOSPHONATE SYNTHASE"/>
    <property type="match status" value="1"/>
</dbReference>
<dbReference type="GO" id="GO:0005829">
    <property type="term" value="C:cytosol"/>
    <property type="evidence" value="ECO:0007669"/>
    <property type="project" value="TreeGrafter"/>
</dbReference>
<dbReference type="Pfam" id="PF01381">
    <property type="entry name" value="HTH_3"/>
    <property type="match status" value="1"/>
</dbReference>
<gene>
    <name evidence="3" type="ORF">IB75_13515</name>
</gene>
<name>A0A0E2Z4U7_9GAMM</name>
<evidence type="ECO:0000256" key="1">
    <source>
        <dbReference type="ARBA" id="ARBA00023125"/>
    </source>
</evidence>
<dbReference type="GO" id="GO:0003700">
    <property type="term" value="F:DNA-binding transcription factor activity"/>
    <property type="evidence" value="ECO:0007669"/>
    <property type="project" value="TreeGrafter"/>
</dbReference>
<dbReference type="EMBL" id="JPGN01000077">
    <property type="protein sequence ID" value="KFI18585.1"/>
    <property type="molecule type" value="Genomic_DNA"/>
</dbReference>
<reference evidence="3 4" key="1">
    <citation type="submission" date="2014-07" db="EMBL/GenBank/DDBJ databases">
        <title>Comparative analysis of Nitrosococcus oceani genome inventories of strains from Pacific and Atlantic gyres.</title>
        <authorList>
            <person name="Lim C.K."/>
            <person name="Wang L."/>
            <person name="Sayavedra-Soto L.A."/>
            <person name="Klotz M.G."/>
        </authorList>
    </citation>
    <scope>NUCLEOTIDE SEQUENCE [LARGE SCALE GENOMIC DNA]</scope>
    <source>
        <strain evidence="3 4">C-27</strain>
    </source>
</reference>
<dbReference type="CDD" id="cd00093">
    <property type="entry name" value="HTH_XRE"/>
    <property type="match status" value="1"/>
</dbReference>
<organism evidence="3 4">
    <name type="scientific">Nitrosococcus oceani C-27</name>
    <dbReference type="NCBI Taxonomy" id="314279"/>
    <lineage>
        <taxon>Bacteria</taxon>
        <taxon>Pseudomonadati</taxon>
        <taxon>Pseudomonadota</taxon>
        <taxon>Gammaproteobacteria</taxon>
        <taxon>Chromatiales</taxon>
        <taxon>Chromatiaceae</taxon>
        <taxon>Nitrosococcus</taxon>
    </lineage>
</organism>
<dbReference type="PROSITE" id="PS50943">
    <property type="entry name" value="HTH_CROC1"/>
    <property type="match status" value="1"/>
</dbReference>
<dbReference type="Proteomes" id="UP000028839">
    <property type="component" value="Unassembled WGS sequence"/>
</dbReference>
<evidence type="ECO:0000313" key="4">
    <source>
        <dbReference type="Proteomes" id="UP000028839"/>
    </source>
</evidence>
<dbReference type="SUPFAM" id="SSF47413">
    <property type="entry name" value="lambda repressor-like DNA-binding domains"/>
    <property type="match status" value="1"/>
</dbReference>
<dbReference type="HOGENOM" id="CLU_136757_2_0_6"/>
<proteinExistence type="predicted"/>
<dbReference type="SMART" id="SM00530">
    <property type="entry name" value="HTH_XRE"/>
    <property type="match status" value="1"/>
</dbReference>
<dbReference type="InterPro" id="IPR050807">
    <property type="entry name" value="TransReg_Diox_bact_type"/>
</dbReference>
<sequence>MTAKGRLRNANCSKASAAVGNSQARLSRKLQDPMQSDLDIKPLIKRGDKPEWAVLPYEEYLALKEKAEMLEDVAAFDQAMVVGGEAMPHEVVKRLVEGENPIKVWRIYRGLTQHNLAEQAELSQSYLAMIEKGEREGTVKALKQIAKVLGVDIDDLVDTRDQDVV</sequence>
<evidence type="ECO:0000313" key="3">
    <source>
        <dbReference type="EMBL" id="KFI18585.1"/>
    </source>
</evidence>
<feature type="domain" description="HTH cro/C1-type" evidence="2">
    <location>
        <begin position="102"/>
        <end position="156"/>
    </location>
</feature>
<comment type="caution">
    <text evidence="3">The sequence shown here is derived from an EMBL/GenBank/DDBJ whole genome shotgun (WGS) entry which is preliminary data.</text>
</comment>
<dbReference type="Gene3D" id="1.10.260.40">
    <property type="entry name" value="lambda repressor-like DNA-binding domains"/>
    <property type="match status" value="1"/>
</dbReference>
<accession>A0A0E2Z4U7</accession>
<dbReference type="GO" id="GO:0003677">
    <property type="term" value="F:DNA binding"/>
    <property type="evidence" value="ECO:0007669"/>
    <property type="project" value="UniProtKB-KW"/>
</dbReference>